<organism evidence="2 3">
    <name type="scientific">Blumeria hordei</name>
    <name type="common">Barley powdery mildew</name>
    <name type="synonym">Blumeria graminis f. sp. hordei</name>
    <dbReference type="NCBI Taxonomy" id="2867405"/>
    <lineage>
        <taxon>Eukaryota</taxon>
        <taxon>Fungi</taxon>
        <taxon>Dikarya</taxon>
        <taxon>Ascomycota</taxon>
        <taxon>Pezizomycotina</taxon>
        <taxon>Leotiomycetes</taxon>
        <taxon>Erysiphales</taxon>
        <taxon>Erysiphaceae</taxon>
        <taxon>Blumeria</taxon>
    </lineage>
</organism>
<proteinExistence type="predicted"/>
<evidence type="ECO:0000313" key="3">
    <source>
        <dbReference type="Proteomes" id="UP000275772"/>
    </source>
</evidence>
<accession>A0A383UZ14</accession>
<dbReference type="CDD" id="cd16616">
    <property type="entry name" value="mRING-HC-C4C4_Asi1p-like"/>
    <property type="match status" value="1"/>
</dbReference>
<feature type="transmembrane region" description="Helical" evidence="1">
    <location>
        <begin position="408"/>
        <end position="437"/>
    </location>
</feature>
<dbReference type="EMBL" id="UNSH01000074">
    <property type="protein sequence ID" value="SZF05157.1"/>
    <property type="molecule type" value="Genomic_DNA"/>
</dbReference>
<evidence type="ECO:0008006" key="4">
    <source>
        <dbReference type="Google" id="ProtNLM"/>
    </source>
</evidence>
<feature type="transmembrane region" description="Helical" evidence="1">
    <location>
        <begin position="109"/>
        <end position="132"/>
    </location>
</feature>
<dbReference type="PANTHER" id="PTHR22696">
    <property type="entry name" value="E3 UBIQUITIN-PROTEIN LIGASE RNF26"/>
    <property type="match status" value="1"/>
</dbReference>
<feature type="transmembrane region" description="Helical" evidence="1">
    <location>
        <begin position="376"/>
        <end position="396"/>
    </location>
</feature>
<dbReference type="AlphaFoldDB" id="A0A383UZ14"/>
<keyword evidence="1" id="KW-0812">Transmembrane</keyword>
<dbReference type="GO" id="GO:0016567">
    <property type="term" value="P:protein ubiquitination"/>
    <property type="evidence" value="ECO:0007669"/>
    <property type="project" value="TreeGrafter"/>
</dbReference>
<dbReference type="VEuPathDB" id="FungiDB:BLGHR1_15957"/>
<feature type="transmembrane region" description="Helical" evidence="1">
    <location>
        <begin position="487"/>
        <end position="509"/>
    </location>
</feature>
<keyword evidence="1" id="KW-0472">Membrane</keyword>
<dbReference type="InterPro" id="IPR013083">
    <property type="entry name" value="Znf_RING/FYVE/PHD"/>
</dbReference>
<evidence type="ECO:0000256" key="1">
    <source>
        <dbReference type="SAM" id="Phobius"/>
    </source>
</evidence>
<keyword evidence="1" id="KW-1133">Transmembrane helix</keyword>
<dbReference type="GO" id="GO:0006511">
    <property type="term" value="P:ubiquitin-dependent protein catabolic process"/>
    <property type="evidence" value="ECO:0007669"/>
    <property type="project" value="TreeGrafter"/>
</dbReference>
<dbReference type="PANTHER" id="PTHR22696:SF1">
    <property type="entry name" value="E3 UBIQUITIN-PROTEIN LIGASE RNF26"/>
    <property type="match status" value="1"/>
</dbReference>
<dbReference type="Pfam" id="PF13920">
    <property type="entry name" value="zf-C3HC4_3"/>
    <property type="match status" value="1"/>
</dbReference>
<dbReference type="Gene3D" id="3.30.40.10">
    <property type="entry name" value="Zinc/RING finger domain, C3HC4 (zinc finger)"/>
    <property type="match status" value="1"/>
</dbReference>
<feature type="transmembrane region" description="Helical" evidence="1">
    <location>
        <begin position="614"/>
        <end position="635"/>
    </location>
</feature>
<evidence type="ECO:0000313" key="2">
    <source>
        <dbReference type="EMBL" id="SZF05157.1"/>
    </source>
</evidence>
<feature type="transmembrane region" description="Helical" evidence="1">
    <location>
        <begin position="344"/>
        <end position="364"/>
    </location>
</feature>
<protein>
    <recommendedName>
        <fullName evidence="4">Ubiquitin-protein ligase</fullName>
    </recommendedName>
</protein>
<sequence>MIVTKIIGSWNWAINTTQHFSNSSGLIHLVSHILENQSLLSPQTVEKATKVPRLLASGIQDKKSLFDGVAKITEVSETNKVLLATSKRYLESTTIVTGSRLALGSARSFTIMFNYFTSKWALGAVIIAIALNRTNVYARTRWNLKLSWKMRLIIRIPVIILLSAHCRNILLSIHCQTSPDLATSPRGNMPHQLEKLFTQNRGFFYDFSTKLLLGVKDTNSCLSTVTKISEQDAGVDTSSLDGNITLNEFNGSLTLLWPLFKIFALSHFTETLSSAVQGRQQAGEFGISIFEHSLAFLEAEVMAGNDIGNKNFGLFRTYSSWMNSTNTNYDNPLMLRKANVSLEVLLVSLISAMNHITSHILAIFDMQACFRLLNTGTWGLAYISAIMTSILSFSVHETSNQSLLRFPTVYLISFIPHIFMLCGIFGCSFVYIIALMLTAFVSSAWEEAEEILPGSGRSFSERLTAAHQNMQANAFLSNIRLDLCMDFYTALLRIGFSIMTMASEVIYLNESRAISIKQRTWIEEDRLNEIEATGLEWPGMNLGTHVTTSSMISSGYLNDSGQVGVKSSPETIRTRLFSGYARELTTKAQKHGENLQARTATAERNRKWYITFEFWLNLSKLLICCTASSLLWIMAKFGVQIQPRWLRRIIPTQNKKSKIVRANTQFNVELLHPGLTGLDGNLEIVNENSLDVEEEYRRLSQKNKKNWTERDENNLEVNLYKWWLAGGWWGDNDNSGNYIPKPLDADEDNTSVASSTTDEDIAWESDSIDDAFHHTTPQKRYLSSNPSTVSIDTALTTSDLFQLLNPKTLEQRAQTEILSTHLSTHEIVTRSRYQKMKQRSRIEVLTSTNLRPPNFVPSSSSSKLSIEEEAQILEHLLITRRNASLQQKSFAWTHDSDQTNETGPVCVICQSSPRCTITWPCRCISLCNDCRITLAMNNFDKCVCCRQQVVGFSKIFVP</sequence>
<dbReference type="Proteomes" id="UP000275772">
    <property type="component" value="Unassembled WGS sequence"/>
</dbReference>
<dbReference type="GO" id="GO:0061630">
    <property type="term" value="F:ubiquitin protein ligase activity"/>
    <property type="evidence" value="ECO:0007669"/>
    <property type="project" value="TreeGrafter"/>
</dbReference>
<name>A0A383UZ14_BLUHO</name>
<reference evidence="2 3" key="1">
    <citation type="submission" date="2017-11" db="EMBL/GenBank/DDBJ databases">
        <authorList>
            <person name="Kracher B."/>
        </authorList>
    </citation>
    <scope>NUCLEOTIDE SEQUENCE [LARGE SCALE GENOMIC DNA]</scope>
    <source>
        <strain evidence="2 3">RACE1</strain>
    </source>
</reference>
<gene>
    <name evidence="2" type="ORF">BLGHR1_15957</name>
</gene>